<evidence type="ECO:0000256" key="10">
    <source>
        <dbReference type="RuleBase" id="RU363032"/>
    </source>
</evidence>
<dbReference type="HOGENOM" id="CLU_019602_1_0_5"/>
<proteinExistence type="inferred from homology"/>
<dbReference type="GO" id="GO:0006865">
    <property type="term" value="P:amino acid transport"/>
    <property type="evidence" value="ECO:0007669"/>
    <property type="project" value="UniProtKB-KW"/>
</dbReference>
<sequence length="243" mass="26008">MDLIYEYRVFLIAGLIETLKMSLVVAIGGTLCAIAISAAVLAKTRILRQIGFALMEVLRDLPLMVTVLLVYFMLPMTGLNLDPFWSCCAAISIWGGANGAQILRAGLTSVSAGQRETAAAFGFSPLKGLLLITLPQAMPVIIPPYVSLLTALVQATSLGAVVGAQELLRSGQVVIEQTTILRGGSPAYLVYGSILVVYFALCTLISLIGGRIERHFLRPYAPGDDTRLEAQARDLGARLQTRA</sequence>
<evidence type="ECO:0000256" key="6">
    <source>
        <dbReference type="ARBA" id="ARBA00022692"/>
    </source>
</evidence>
<dbReference type="GO" id="GO:0043190">
    <property type="term" value="C:ATP-binding cassette (ABC) transporter complex"/>
    <property type="evidence" value="ECO:0007669"/>
    <property type="project" value="InterPro"/>
</dbReference>
<keyword evidence="7" id="KW-0029">Amino-acid transport</keyword>
<feature type="transmembrane region" description="Helical" evidence="10">
    <location>
        <begin position="53"/>
        <end position="74"/>
    </location>
</feature>
<accession>D5AVC4</accession>
<dbReference type="RefSeq" id="WP_013069231.1">
    <property type="nucleotide sequence ID" value="NC_014035.1"/>
</dbReference>
<dbReference type="AlphaFoldDB" id="D5AVC4"/>
<feature type="transmembrane region" description="Helical" evidence="10">
    <location>
        <begin position="20"/>
        <end position="41"/>
    </location>
</feature>
<dbReference type="PANTHER" id="PTHR30614">
    <property type="entry name" value="MEMBRANE COMPONENT OF AMINO ACID ABC TRANSPORTER"/>
    <property type="match status" value="1"/>
</dbReference>
<protein>
    <submittedName>
        <fullName evidence="12">Polar amino acid ABC transporter, permease protein</fullName>
    </submittedName>
</protein>
<evidence type="ECO:0000256" key="3">
    <source>
        <dbReference type="ARBA" id="ARBA00010072"/>
    </source>
</evidence>
<evidence type="ECO:0000259" key="11">
    <source>
        <dbReference type="PROSITE" id="PS50928"/>
    </source>
</evidence>
<dbReference type="OrthoDB" id="9814902at2"/>
<evidence type="ECO:0000256" key="7">
    <source>
        <dbReference type="ARBA" id="ARBA00022970"/>
    </source>
</evidence>
<organism evidence="12 13">
    <name type="scientific">Rhodobacter capsulatus (strain ATCC BAA-309 / NBRC 16581 / SB1003)</name>
    <dbReference type="NCBI Taxonomy" id="272942"/>
    <lineage>
        <taxon>Bacteria</taxon>
        <taxon>Pseudomonadati</taxon>
        <taxon>Pseudomonadota</taxon>
        <taxon>Alphaproteobacteria</taxon>
        <taxon>Rhodobacterales</taxon>
        <taxon>Rhodobacter group</taxon>
        <taxon>Rhodobacter</taxon>
    </lineage>
</organism>
<keyword evidence="8 10" id="KW-1133">Transmembrane helix</keyword>
<dbReference type="GeneID" id="31492318"/>
<comment type="similarity">
    <text evidence="3">Belongs to the binding-protein-dependent transport system permease family. HisMQ subfamily.</text>
</comment>
<evidence type="ECO:0000256" key="1">
    <source>
        <dbReference type="ARBA" id="ARBA00003159"/>
    </source>
</evidence>
<dbReference type="NCBIfam" id="TIGR01726">
    <property type="entry name" value="HEQRo_perm_3TM"/>
    <property type="match status" value="1"/>
</dbReference>
<reference evidence="12 13" key="2">
    <citation type="journal article" date="2010" name="J. Bacteriol.">
        <title>Complete genome sequence of the photosynthetic purple nonsulfur bacterium Rhodobacter capsulatus SB 1003.</title>
        <authorList>
            <person name="Strnad H."/>
            <person name="Lapidus A."/>
            <person name="Paces J."/>
            <person name="Ulbrich P."/>
            <person name="Vlcek C."/>
            <person name="Paces V."/>
            <person name="Haselkorn R."/>
        </authorList>
    </citation>
    <scope>NUCLEOTIDE SEQUENCE [LARGE SCALE GENOMIC DNA]</scope>
    <source>
        <strain evidence="13">ATCC BAA-309 / NBRC 16581 / SB1003</strain>
        <plasmid evidence="12">pRCB133</plasmid>
    </source>
</reference>
<name>D5AVC4_RHOCB</name>
<evidence type="ECO:0000256" key="9">
    <source>
        <dbReference type="ARBA" id="ARBA00023136"/>
    </source>
</evidence>
<evidence type="ECO:0000256" key="5">
    <source>
        <dbReference type="ARBA" id="ARBA00022475"/>
    </source>
</evidence>
<dbReference type="Pfam" id="PF00528">
    <property type="entry name" value="BPD_transp_1"/>
    <property type="match status" value="1"/>
</dbReference>
<dbReference type="KEGG" id="rcp:RCAP_rcp00001"/>
<dbReference type="EMBL" id="CP001313">
    <property type="protein sequence ID" value="ADE87259.1"/>
    <property type="molecule type" value="Genomic_DNA"/>
</dbReference>
<keyword evidence="6 10" id="KW-0812">Transmembrane</keyword>
<keyword evidence="4 10" id="KW-0813">Transport</keyword>
<dbReference type="InterPro" id="IPR035906">
    <property type="entry name" value="MetI-like_sf"/>
</dbReference>
<feature type="domain" description="ABC transmembrane type-1" evidence="11">
    <location>
        <begin position="15"/>
        <end position="209"/>
    </location>
</feature>
<evidence type="ECO:0000256" key="2">
    <source>
        <dbReference type="ARBA" id="ARBA00004429"/>
    </source>
</evidence>
<keyword evidence="5" id="KW-1003">Cell membrane</keyword>
<keyword evidence="9 10" id="KW-0472">Membrane</keyword>
<keyword evidence="12" id="KW-0614">Plasmid</keyword>
<dbReference type="InterPro" id="IPR043429">
    <property type="entry name" value="ArtM/GltK/GlnP/TcyL/YhdX-like"/>
</dbReference>
<geneLocation type="plasmid" evidence="12 13">
    <name>pRCB133</name>
</geneLocation>
<evidence type="ECO:0000313" key="12">
    <source>
        <dbReference type="EMBL" id="ADE87259.1"/>
    </source>
</evidence>
<dbReference type="PROSITE" id="PS50928">
    <property type="entry name" value="ABC_TM1"/>
    <property type="match status" value="1"/>
</dbReference>
<dbReference type="InterPro" id="IPR000515">
    <property type="entry name" value="MetI-like"/>
</dbReference>
<dbReference type="CDD" id="cd06261">
    <property type="entry name" value="TM_PBP2"/>
    <property type="match status" value="1"/>
</dbReference>
<comment type="subcellular location">
    <subcellularLocation>
        <location evidence="2">Cell inner membrane</location>
        <topology evidence="2">Multi-pass membrane protein</topology>
    </subcellularLocation>
    <subcellularLocation>
        <location evidence="10">Cell membrane</location>
        <topology evidence="10">Multi-pass membrane protein</topology>
    </subcellularLocation>
</comment>
<feature type="transmembrane region" description="Helical" evidence="10">
    <location>
        <begin position="188"/>
        <end position="208"/>
    </location>
</feature>
<dbReference type="SUPFAM" id="SSF161098">
    <property type="entry name" value="MetI-like"/>
    <property type="match status" value="1"/>
</dbReference>
<evidence type="ECO:0000256" key="8">
    <source>
        <dbReference type="ARBA" id="ARBA00022989"/>
    </source>
</evidence>
<comment type="function">
    <text evidence="1">Part of the binding-protein-dependent transport system for glutamine; probably responsible for the translocation of the substrate across the membrane.</text>
</comment>
<evidence type="ECO:0000313" key="13">
    <source>
        <dbReference type="Proteomes" id="UP000002361"/>
    </source>
</evidence>
<dbReference type="Proteomes" id="UP000002361">
    <property type="component" value="Plasmid pRCB133"/>
</dbReference>
<evidence type="ECO:0000256" key="4">
    <source>
        <dbReference type="ARBA" id="ARBA00022448"/>
    </source>
</evidence>
<dbReference type="Gene3D" id="1.10.3720.10">
    <property type="entry name" value="MetI-like"/>
    <property type="match status" value="1"/>
</dbReference>
<dbReference type="InterPro" id="IPR010065">
    <property type="entry name" value="AA_ABC_transptr_permease_3TM"/>
</dbReference>
<dbReference type="PANTHER" id="PTHR30614:SF20">
    <property type="entry name" value="GLUTAMINE TRANSPORT SYSTEM PERMEASE PROTEIN GLNP"/>
    <property type="match status" value="1"/>
</dbReference>
<reference key="1">
    <citation type="submission" date="2008-12" db="EMBL/GenBank/DDBJ databases">
        <title>Complete genome sequence of Rhodobacter capsulatus SB1003.</title>
        <authorList>
            <person name="Strnad H."/>
            <person name="Lapidus A."/>
            <person name="Vlcek C."/>
            <person name="Ulbrich P."/>
            <person name="Paces J."/>
            <person name="Maltsev N."/>
            <person name="Kumar V."/>
            <person name="Kogan Y."/>
            <person name="Milgram A."/>
            <person name="Rebrekov D."/>
            <person name="Mazur M."/>
            <person name="Cox R."/>
            <person name="Kyrpides N."/>
            <person name="Kolar M."/>
            <person name="Sachova J."/>
            <person name="Ridl J."/>
            <person name="Ivanova N."/>
            <person name="Kapatral V."/>
            <person name="Los T."/>
            <person name="Lykidis A."/>
            <person name="Mikhailova N."/>
            <person name="Reznik G."/>
            <person name="Vasieva O."/>
            <person name="Fonstein M."/>
            <person name="Paces V."/>
            <person name="Haselkorn R."/>
        </authorList>
    </citation>
    <scope>NUCLEOTIDE SEQUENCE</scope>
    <source>
        <strain>SB1003</strain>
    </source>
</reference>
<dbReference type="GO" id="GO:0022857">
    <property type="term" value="F:transmembrane transporter activity"/>
    <property type="evidence" value="ECO:0007669"/>
    <property type="project" value="InterPro"/>
</dbReference>
<keyword evidence="13" id="KW-1185">Reference proteome</keyword>
<gene>
    <name evidence="12" type="ordered locus">RCAP_rcp00001</name>
</gene>